<proteinExistence type="inferred from homology"/>
<dbReference type="Pfam" id="PF01179">
    <property type="entry name" value="Cu_amine_oxid"/>
    <property type="match status" value="1"/>
</dbReference>
<sequence>MVDRLKQLTFQVSSTAPAPHPLDPLSTSEIDTAVALIREKYAPVNFNAVSLDEPRKAEMLAWLADSQRNPRPARRADVVCITPQGKVYDGIVDLNKNEVVEWKHTPGVQPIITMEELQEVEHICRRDPKVIEQCGILGIPPQDMDKVYCDPWTIGYDERFGSNVRLQQALMYYRPHVDDSQYGYPLDFCPIYNAETKSIIHIDIPPVRRPLNKAPPNNYHVKSIEESGGYRTDIKPINITQPQGVSFNINGRVIDWQKWKIHVGFNYREGIVLNNITFNDKGTIRPIIYRLSLAEMVVPYGNPEHPHQRKHAFDLGEYGGGYMTNSLSLGCDCKGAIHYMDAAFVNRAGASTVIKNAICIHEEDAGILFKHTDFRDDSTIVTRARKLIISHIFTAANYEYCVYWIFHQDGTIQLDIKLTGILNTYSINPGEDTNGWGTEVYPGVNAHNHQHLFCLRIDPQIDGQDNTIFQVDAVRGPGEVGSTEDKYGNAFYAKKTKFSTPIEAMSDYNGETSRTWEIANTNKLNPYSKKPVSYKLVSREVPTLLPREGGLVWKRAGFARHAVHVTKYADSQLHPAGRHVPQTSGEPSMGLPMWIEATGSDSIDNTDVVLWHTFGLTHFPSPEDFPVMPAEPMTVLLRPRNFFDRNPVLDVPPSYARTPSQVAAGASGCGCNSKAKGDGSSVLV</sequence>
<dbReference type="SUPFAM" id="SSF49998">
    <property type="entry name" value="Amine oxidase catalytic domain"/>
    <property type="match status" value="1"/>
</dbReference>
<dbReference type="InterPro" id="IPR015798">
    <property type="entry name" value="Cu_amine_oxidase_C"/>
</dbReference>
<comment type="subunit">
    <text evidence="5">Homodimer.</text>
</comment>
<feature type="domain" description="Copper amine oxidase N2-terminal" evidence="17">
    <location>
        <begin position="20"/>
        <end position="103"/>
    </location>
</feature>
<evidence type="ECO:0000313" key="19">
    <source>
        <dbReference type="EMBL" id="KAH8702448.1"/>
    </source>
</evidence>
<keyword evidence="10" id="KW-1015">Disulfide bond</keyword>
<dbReference type="InterPro" id="IPR049947">
    <property type="entry name" value="Cu_Am_Ox_Cu-bd"/>
</dbReference>
<comment type="caution">
    <text evidence="19">The sequence shown here is derived from an EMBL/GenBank/DDBJ whole genome shotgun (WGS) entry which is preliminary data.</text>
</comment>
<dbReference type="GO" id="GO:0005507">
    <property type="term" value="F:copper ion binding"/>
    <property type="evidence" value="ECO:0007669"/>
    <property type="project" value="InterPro"/>
</dbReference>
<dbReference type="EMBL" id="JAJTJA010000003">
    <property type="protein sequence ID" value="KAH8702448.1"/>
    <property type="molecule type" value="Genomic_DNA"/>
</dbReference>
<feature type="modified residue" description="2',4',5'-topaquinone" evidence="14">
    <location>
        <position position="398"/>
    </location>
</feature>
<evidence type="ECO:0000313" key="20">
    <source>
        <dbReference type="Proteomes" id="UP001201262"/>
    </source>
</evidence>
<evidence type="ECO:0000256" key="11">
    <source>
        <dbReference type="ARBA" id="ARBA00023211"/>
    </source>
</evidence>
<evidence type="ECO:0000259" key="18">
    <source>
        <dbReference type="Pfam" id="PF02728"/>
    </source>
</evidence>
<dbReference type="InterPro" id="IPR036460">
    <property type="entry name" value="Cu_amine_oxidase_C_sf"/>
</dbReference>
<dbReference type="RefSeq" id="XP_046075824.1">
    <property type="nucleotide sequence ID" value="XM_046213786.1"/>
</dbReference>
<evidence type="ECO:0000256" key="14">
    <source>
        <dbReference type="PIRSR" id="PIRSR600269-51"/>
    </source>
</evidence>
<dbReference type="EC" id="1.4.3.-" evidence="15"/>
<keyword evidence="11" id="KW-0464">Manganese</keyword>
<feature type="domain" description="Copper amine oxidase catalytic" evidence="16">
    <location>
        <begin position="237"/>
        <end position="649"/>
    </location>
</feature>
<evidence type="ECO:0000259" key="16">
    <source>
        <dbReference type="Pfam" id="PF01179"/>
    </source>
</evidence>
<accession>A0AAD4KWE5</accession>
<dbReference type="Pfam" id="PF02727">
    <property type="entry name" value="Cu_amine_oxidN2"/>
    <property type="match status" value="1"/>
</dbReference>
<dbReference type="Gene3D" id="2.70.98.20">
    <property type="entry name" value="Copper amine oxidase, catalytic domain"/>
    <property type="match status" value="1"/>
</dbReference>
<comment type="similarity">
    <text evidence="4 15">Belongs to the copper/topaquinone oxidase family.</text>
</comment>
<dbReference type="Pfam" id="PF02728">
    <property type="entry name" value="Cu_amine_oxidN3"/>
    <property type="match status" value="1"/>
</dbReference>
<evidence type="ECO:0000256" key="15">
    <source>
        <dbReference type="RuleBase" id="RU000672"/>
    </source>
</evidence>
<dbReference type="AlphaFoldDB" id="A0AAD4KWE5"/>
<dbReference type="InterPro" id="IPR015800">
    <property type="entry name" value="Cu_amine_oxidase_N2"/>
</dbReference>
<dbReference type="InterPro" id="IPR049948">
    <property type="entry name" value="Cu_Am_ox_TPQ-bd"/>
</dbReference>
<organism evidence="19 20">
    <name type="scientific">Talaromyces proteolyticus</name>
    <dbReference type="NCBI Taxonomy" id="1131652"/>
    <lineage>
        <taxon>Eukaryota</taxon>
        <taxon>Fungi</taxon>
        <taxon>Dikarya</taxon>
        <taxon>Ascomycota</taxon>
        <taxon>Pezizomycotina</taxon>
        <taxon>Eurotiomycetes</taxon>
        <taxon>Eurotiomycetidae</taxon>
        <taxon>Eurotiales</taxon>
        <taxon>Trichocomaceae</taxon>
        <taxon>Talaromyces</taxon>
        <taxon>Talaromyces sect. Bacilispori</taxon>
    </lineage>
</organism>
<dbReference type="PROSITE" id="PS01165">
    <property type="entry name" value="COPPER_AMINE_OXID_2"/>
    <property type="match status" value="1"/>
</dbReference>
<feature type="active site" description="Schiff-base intermediate with substrate; via topaquinone" evidence="13">
    <location>
        <position position="398"/>
    </location>
</feature>
<name>A0AAD4KWE5_9EURO</name>
<evidence type="ECO:0000256" key="5">
    <source>
        <dbReference type="ARBA" id="ARBA00011738"/>
    </source>
</evidence>
<feature type="active site" description="Proton acceptor" evidence="13">
    <location>
        <position position="314"/>
    </location>
</feature>
<gene>
    <name evidence="19" type="ORF">BGW36DRAFT_356567</name>
</gene>
<dbReference type="GO" id="GO:0009308">
    <property type="term" value="P:amine metabolic process"/>
    <property type="evidence" value="ECO:0007669"/>
    <property type="project" value="UniProtKB-UniRule"/>
</dbReference>
<evidence type="ECO:0000256" key="9">
    <source>
        <dbReference type="ARBA" id="ARBA00023008"/>
    </source>
</evidence>
<feature type="domain" description="Copper amine oxidase N3-terminal" evidence="18">
    <location>
        <begin position="110"/>
        <end position="211"/>
    </location>
</feature>
<dbReference type="InterPro" id="IPR000269">
    <property type="entry name" value="Cu_amine_oxidase"/>
</dbReference>
<keyword evidence="6 15" id="KW-0479">Metal-binding</keyword>
<evidence type="ECO:0000256" key="3">
    <source>
        <dbReference type="ARBA" id="ARBA00001947"/>
    </source>
</evidence>
<dbReference type="PROSITE" id="PS01164">
    <property type="entry name" value="COPPER_AMINE_OXID_1"/>
    <property type="match status" value="1"/>
</dbReference>
<comment type="cofactor">
    <cofactor evidence="1">
        <name>Cu cation</name>
        <dbReference type="ChEBI" id="CHEBI:23378"/>
    </cofactor>
</comment>
<keyword evidence="8 15" id="KW-0560">Oxidoreductase</keyword>
<evidence type="ECO:0000256" key="7">
    <source>
        <dbReference type="ARBA" id="ARBA00022772"/>
    </source>
</evidence>
<evidence type="ECO:0000256" key="4">
    <source>
        <dbReference type="ARBA" id="ARBA00007983"/>
    </source>
</evidence>
<dbReference type="Proteomes" id="UP001201262">
    <property type="component" value="Unassembled WGS sequence"/>
</dbReference>
<keyword evidence="7 13" id="KW-0801">TPQ</keyword>
<dbReference type="GO" id="GO:0048038">
    <property type="term" value="F:quinone binding"/>
    <property type="evidence" value="ECO:0007669"/>
    <property type="project" value="InterPro"/>
</dbReference>
<dbReference type="PANTHER" id="PTHR10638:SF86">
    <property type="entry name" value="COPPER AMINE OXIDASE 1-RELATED"/>
    <property type="match status" value="1"/>
</dbReference>
<dbReference type="Gene3D" id="3.10.450.40">
    <property type="match status" value="2"/>
</dbReference>
<comment type="cofactor">
    <cofactor evidence="15">
        <name>Cu cation</name>
        <dbReference type="ChEBI" id="CHEBI:23378"/>
    </cofactor>
    <text evidence="15">Contains 1 topaquinone per subunit.</text>
</comment>
<keyword evidence="9 15" id="KW-0186">Copper</keyword>
<dbReference type="NCBIfam" id="NF008559">
    <property type="entry name" value="PRK11504.1"/>
    <property type="match status" value="1"/>
</dbReference>
<dbReference type="FunFam" id="2.70.98.20:FF:000001">
    <property type="entry name" value="Amine oxidase"/>
    <property type="match status" value="1"/>
</dbReference>
<evidence type="ECO:0000256" key="2">
    <source>
        <dbReference type="ARBA" id="ARBA00001936"/>
    </source>
</evidence>
<comment type="cofactor">
    <cofactor evidence="2">
        <name>Mn(2+)</name>
        <dbReference type="ChEBI" id="CHEBI:29035"/>
    </cofactor>
</comment>
<evidence type="ECO:0000256" key="1">
    <source>
        <dbReference type="ARBA" id="ARBA00001935"/>
    </source>
</evidence>
<dbReference type="PANTHER" id="PTHR10638">
    <property type="entry name" value="COPPER AMINE OXIDASE"/>
    <property type="match status" value="1"/>
</dbReference>
<evidence type="ECO:0000256" key="10">
    <source>
        <dbReference type="ARBA" id="ARBA00023157"/>
    </source>
</evidence>
<dbReference type="SUPFAM" id="SSF54416">
    <property type="entry name" value="Amine oxidase N-terminal region"/>
    <property type="match status" value="2"/>
</dbReference>
<evidence type="ECO:0000256" key="13">
    <source>
        <dbReference type="PIRSR" id="PIRSR600269-50"/>
    </source>
</evidence>
<dbReference type="InterPro" id="IPR016182">
    <property type="entry name" value="Cu_amine_oxidase_N-reg"/>
</dbReference>
<dbReference type="GO" id="GO:0008131">
    <property type="term" value="F:primary methylamine oxidase activity"/>
    <property type="evidence" value="ECO:0007669"/>
    <property type="project" value="UniProtKB-EC"/>
</dbReference>
<protein>
    <recommendedName>
        <fullName evidence="15">Amine oxidase</fullName>
        <ecNumber evidence="15">1.4.3.-</ecNumber>
    </recommendedName>
</protein>
<dbReference type="GeneID" id="70244073"/>
<comment type="catalytic activity">
    <reaction evidence="12">
        <text>a primary methyl amine + O2 + H2O = an aldehyde + H2O2 + NH4(+)</text>
        <dbReference type="Rhea" id="RHEA:16153"/>
        <dbReference type="ChEBI" id="CHEBI:15377"/>
        <dbReference type="ChEBI" id="CHEBI:15379"/>
        <dbReference type="ChEBI" id="CHEBI:16240"/>
        <dbReference type="ChEBI" id="CHEBI:17478"/>
        <dbReference type="ChEBI" id="CHEBI:28938"/>
        <dbReference type="ChEBI" id="CHEBI:228804"/>
        <dbReference type="EC" id="1.4.3.21"/>
    </reaction>
</comment>
<dbReference type="FunFam" id="3.10.450.40:FF:000019">
    <property type="entry name" value="Amine oxidase"/>
    <property type="match status" value="1"/>
</dbReference>
<keyword evidence="20" id="KW-1185">Reference proteome</keyword>
<reference evidence="19" key="1">
    <citation type="submission" date="2021-12" db="EMBL/GenBank/DDBJ databases">
        <title>Convergent genome expansion in fungi linked to evolution of root-endophyte symbiosis.</title>
        <authorList>
            <consortium name="DOE Joint Genome Institute"/>
            <person name="Ke Y.-H."/>
            <person name="Bonito G."/>
            <person name="Liao H.-L."/>
            <person name="Looney B."/>
            <person name="Rojas-Flechas A."/>
            <person name="Nash J."/>
            <person name="Hameed K."/>
            <person name="Schadt C."/>
            <person name="Martin F."/>
            <person name="Crous P.W."/>
            <person name="Miettinen O."/>
            <person name="Magnuson J.K."/>
            <person name="Labbe J."/>
            <person name="Jacobson D."/>
            <person name="Doktycz M.J."/>
            <person name="Veneault-Fourrey C."/>
            <person name="Kuo A."/>
            <person name="Mondo S."/>
            <person name="Calhoun S."/>
            <person name="Riley R."/>
            <person name="Ohm R."/>
            <person name="LaButti K."/>
            <person name="Andreopoulos B."/>
            <person name="Pangilinan J."/>
            <person name="Nolan M."/>
            <person name="Tritt A."/>
            <person name="Clum A."/>
            <person name="Lipzen A."/>
            <person name="Daum C."/>
            <person name="Barry K."/>
            <person name="Grigoriev I.V."/>
            <person name="Vilgalys R."/>
        </authorList>
    </citation>
    <scope>NUCLEOTIDE SEQUENCE</scope>
    <source>
        <strain evidence="19">PMI_201</strain>
    </source>
</reference>
<dbReference type="InterPro" id="IPR015802">
    <property type="entry name" value="Cu_amine_oxidase_N3"/>
</dbReference>
<comment type="cofactor">
    <cofactor evidence="3">
        <name>Zn(2+)</name>
        <dbReference type="ChEBI" id="CHEBI:29105"/>
    </cofactor>
</comment>
<dbReference type="FunFam" id="3.10.450.40:FF:000014">
    <property type="entry name" value="Peroxisomal primary amine oxidase"/>
    <property type="match status" value="1"/>
</dbReference>
<evidence type="ECO:0000256" key="6">
    <source>
        <dbReference type="ARBA" id="ARBA00022723"/>
    </source>
</evidence>
<evidence type="ECO:0000256" key="8">
    <source>
        <dbReference type="ARBA" id="ARBA00023002"/>
    </source>
</evidence>
<evidence type="ECO:0000259" key="17">
    <source>
        <dbReference type="Pfam" id="PF02727"/>
    </source>
</evidence>
<comment type="PTM">
    <text evidence="14 15">Topaquinone (TPQ) is generated by copper-dependent autoxidation of a specific tyrosyl residue.</text>
</comment>
<evidence type="ECO:0000256" key="12">
    <source>
        <dbReference type="ARBA" id="ARBA00048032"/>
    </source>
</evidence>